<dbReference type="GO" id="GO:0003677">
    <property type="term" value="F:DNA binding"/>
    <property type="evidence" value="ECO:0007669"/>
    <property type="project" value="UniProtKB-UniRule"/>
</dbReference>
<organism evidence="5 6">
    <name type="scientific">Perspicuibacillus lycopersici</name>
    <dbReference type="NCBI Taxonomy" id="1325689"/>
    <lineage>
        <taxon>Bacteria</taxon>
        <taxon>Bacillati</taxon>
        <taxon>Bacillota</taxon>
        <taxon>Bacilli</taxon>
        <taxon>Bacillales</taxon>
        <taxon>Bacillaceae</taxon>
        <taxon>Perspicuibacillus</taxon>
    </lineage>
</organism>
<dbReference type="RefSeq" id="WP_263073461.1">
    <property type="nucleotide sequence ID" value="NZ_JAOUSF010000003.1"/>
</dbReference>
<protein>
    <submittedName>
        <fullName evidence="5">Forespore capture DNA-binding protein RefZ</fullName>
    </submittedName>
</protein>
<dbReference type="Pfam" id="PF00440">
    <property type="entry name" value="TetR_N"/>
    <property type="match status" value="1"/>
</dbReference>
<dbReference type="NCBIfam" id="NF037937">
    <property type="entry name" value="septum_RefZ"/>
    <property type="match status" value="1"/>
</dbReference>
<reference evidence="5" key="1">
    <citation type="submission" date="2022-10" db="EMBL/GenBank/DDBJ databases">
        <title>Description of Fervidibacillus gen. nov. in the family Fervidibacillaceae fam. nov. with two species, Fervidibacillus albus sp. nov., and Fervidibacillus halotolerans sp. nov., isolated from tidal flat sediments.</title>
        <authorList>
            <person name="Kwon K.K."/>
            <person name="Yang S.-H."/>
        </authorList>
    </citation>
    <scope>NUCLEOTIDE SEQUENCE</scope>
    <source>
        <strain evidence="5">JCM 19140</strain>
    </source>
</reference>
<keyword evidence="6" id="KW-1185">Reference proteome</keyword>
<proteinExistence type="predicted"/>
<dbReference type="InterPro" id="IPR001647">
    <property type="entry name" value="HTH_TetR"/>
</dbReference>
<feature type="DNA-binding region" description="H-T-H motif" evidence="3">
    <location>
        <begin position="28"/>
        <end position="47"/>
    </location>
</feature>
<dbReference type="PRINTS" id="PR00455">
    <property type="entry name" value="HTHTETR"/>
</dbReference>
<dbReference type="InterPro" id="IPR036271">
    <property type="entry name" value="Tet_transcr_reg_TetR-rel_C_sf"/>
</dbReference>
<dbReference type="Gene3D" id="1.10.357.10">
    <property type="entry name" value="Tetracycline Repressor, domain 2"/>
    <property type="match status" value="1"/>
</dbReference>
<sequence length="201" mass="23951">MTKPTIVKDKIFEAAISLFNSKGYADTSIRDIAASAKANVSTISYYFHNKQGLLEYSFVTFFEPYTQLLEKGLEQLEVDGAYVCLKNTVNKLMEYQYKHFTLTRFIWRELSIDKQIVRELMSTYFMRERHYFQKIMEAGVQSGEFKKISSRLFIIQLKGMMTMPFLNSIYMAEVWSVYFQERYYFENYKKQINDWIESLLV</sequence>
<dbReference type="PROSITE" id="PS50977">
    <property type="entry name" value="HTH_TETR_2"/>
    <property type="match status" value="1"/>
</dbReference>
<comment type="caution">
    <text evidence="5">The sequence shown here is derived from an EMBL/GenBank/DDBJ whole genome shotgun (WGS) entry which is preliminary data.</text>
</comment>
<keyword evidence="1" id="KW-0678">Repressor</keyword>
<evidence type="ECO:0000313" key="6">
    <source>
        <dbReference type="Proteomes" id="UP001209318"/>
    </source>
</evidence>
<dbReference type="PANTHER" id="PTHR43479:SF11">
    <property type="entry name" value="ACREF_ENVCD OPERON REPRESSOR-RELATED"/>
    <property type="match status" value="1"/>
</dbReference>
<evidence type="ECO:0000256" key="1">
    <source>
        <dbReference type="ARBA" id="ARBA00022491"/>
    </source>
</evidence>
<dbReference type="InterPro" id="IPR009057">
    <property type="entry name" value="Homeodomain-like_sf"/>
</dbReference>
<dbReference type="SUPFAM" id="SSF48498">
    <property type="entry name" value="Tetracyclin repressor-like, C-terminal domain"/>
    <property type="match status" value="1"/>
</dbReference>
<dbReference type="PANTHER" id="PTHR43479">
    <property type="entry name" value="ACREF/ENVCD OPERON REPRESSOR-RELATED"/>
    <property type="match status" value="1"/>
</dbReference>
<dbReference type="InterPro" id="IPR050624">
    <property type="entry name" value="HTH-type_Tx_Regulator"/>
</dbReference>
<evidence type="ECO:0000313" key="5">
    <source>
        <dbReference type="EMBL" id="MCU9614221.1"/>
    </source>
</evidence>
<dbReference type="Proteomes" id="UP001209318">
    <property type="component" value="Unassembled WGS sequence"/>
</dbReference>
<keyword evidence="2 3" id="KW-0238">DNA-binding</keyword>
<dbReference type="AlphaFoldDB" id="A0AAE3ITJ5"/>
<evidence type="ECO:0000256" key="3">
    <source>
        <dbReference type="PROSITE-ProRule" id="PRU00335"/>
    </source>
</evidence>
<gene>
    <name evidence="5" type="primary">refZ</name>
    <name evidence="5" type="ORF">OEV98_11675</name>
</gene>
<dbReference type="EMBL" id="JAOUSF010000003">
    <property type="protein sequence ID" value="MCU9614221.1"/>
    <property type="molecule type" value="Genomic_DNA"/>
</dbReference>
<dbReference type="SUPFAM" id="SSF46689">
    <property type="entry name" value="Homeodomain-like"/>
    <property type="match status" value="1"/>
</dbReference>
<feature type="domain" description="HTH tetR-type" evidence="4">
    <location>
        <begin position="5"/>
        <end position="65"/>
    </location>
</feature>
<accession>A0AAE3ITJ5</accession>
<evidence type="ECO:0000259" key="4">
    <source>
        <dbReference type="PROSITE" id="PS50977"/>
    </source>
</evidence>
<name>A0AAE3ITJ5_9BACI</name>
<evidence type="ECO:0000256" key="2">
    <source>
        <dbReference type="ARBA" id="ARBA00023125"/>
    </source>
</evidence>